<protein>
    <recommendedName>
        <fullName evidence="1">Thioredoxin-like fold domain-containing protein</fullName>
    </recommendedName>
</protein>
<dbReference type="InterPro" id="IPR012336">
    <property type="entry name" value="Thioredoxin-like_fold"/>
</dbReference>
<comment type="caution">
    <text evidence="2">The sequence shown here is derived from an EMBL/GenBank/DDBJ whole genome shotgun (WGS) entry which is preliminary data.</text>
</comment>
<accession>A0A1F5YKC7</accession>
<proteinExistence type="predicted"/>
<evidence type="ECO:0000259" key="1">
    <source>
        <dbReference type="Pfam" id="PF13192"/>
    </source>
</evidence>
<sequence length="85" mass="9240">MQIQVLGSGCTTCKDLYELTQRAVKEMKLDTEVVYITGNEGTNKIIELGVMGSPVLTVNGQIAMTGFTSDIEKIKEKIKSVSGKK</sequence>
<dbReference type="Pfam" id="PF13192">
    <property type="entry name" value="Thioredoxin_3"/>
    <property type="match status" value="1"/>
</dbReference>
<dbReference type="SUPFAM" id="SSF52833">
    <property type="entry name" value="Thioredoxin-like"/>
    <property type="match status" value="1"/>
</dbReference>
<evidence type="ECO:0000313" key="2">
    <source>
        <dbReference type="EMBL" id="OGG00631.1"/>
    </source>
</evidence>
<reference evidence="2 3" key="1">
    <citation type="journal article" date="2016" name="Nat. Commun.">
        <title>Thousands of microbial genomes shed light on interconnected biogeochemical processes in an aquifer system.</title>
        <authorList>
            <person name="Anantharaman K."/>
            <person name="Brown C.T."/>
            <person name="Hug L.A."/>
            <person name="Sharon I."/>
            <person name="Castelle C.J."/>
            <person name="Probst A.J."/>
            <person name="Thomas B.C."/>
            <person name="Singh A."/>
            <person name="Wilkins M.J."/>
            <person name="Karaoz U."/>
            <person name="Brodie E.L."/>
            <person name="Williams K.H."/>
            <person name="Hubbard S.S."/>
            <person name="Banfield J.F."/>
        </authorList>
    </citation>
    <scope>NUCLEOTIDE SEQUENCE [LARGE SCALE GENOMIC DNA]</scope>
</reference>
<dbReference type="NCBIfam" id="TIGR00412">
    <property type="entry name" value="redox_disulf_2"/>
    <property type="match status" value="1"/>
</dbReference>
<feature type="domain" description="Thioredoxin-like fold" evidence="1">
    <location>
        <begin position="1"/>
        <end position="78"/>
    </location>
</feature>
<dbReference type="InterPro" id="IPR005243">
    <property type="entry name" value="THIRX-like_proc"/>
</dbReference>
<dbReference type="EMBL" id="MFIY01000001">
    <property type="protein sequence ID" value="OGG00631.1"/>
    <property type="molecule type" value="Genomic_DNA"/>
</dbReference>
<dbReference type="InterPro" id="IPR036249">
    <property type="entry name" value="Thioredoxin-like_sf"/>
</dbReference>
<dbReference type="Proteomes" id="UP000178230">
    <property type="component" value="Unassembled WGS sequence"/>
</dbReference>
<organism evidence="2 3">
    <name type="scientific">Candidatus Gottesmanbacteria bacterium RBG_13_37_7</name>
    <dbReference type="NCBI Taxonomy" id="1798369"/>
    <lineage>
        <taxon>Bacteria</taxon>
        <taxon>Candidatus Gottesmaniibacteriota</taxon>
    </lineage>
</organism>
<name>A0A1F5YKC7_9BACT</name>
<dbReference type="PANTHER" id="PTHR36450">
    <property type="entry name" value="THIOREDOXIN"/>
    <property type="match status" value="1"/>
</dbReference>
<gene>
    <name evidence="2" type="ORF">A2Y99_05270</name>
</gene>
<dbReference type="PANTHER" id="PTHR36450:SF1">
    <property type="entry name" value="THIOREDOXIN"/>
    <property type="match status" value="1"/>
</dbReference>
<dbReference type="AlphaFoldDB" id="A0A1F5YKC7"/>
<evidence type="ECO:0000313" key="3">
    <source>
        <dbReference type="Proteomes" id="UP000178230"/>
    </source>
</evidence>
<dbReference type="Gene3D" id="3.40.30.10">
    <property type="entry name" value="Glutaredoxin"/>
    <property type="match status" value="1"/>
</dbReference>